<name>A0ABR4LZU3_9EURO</name>
<evidence type="ECO:0008006" key="3">
    <source>
        <dbReference type="Google" id="ProtNLM"/>
    </source>
</evidence>
<dbReference type="GeneID" id="98147443"/>
<proteinExistence type="predicted"/>
<comment type="caution">
    <text evidence="1">The sequence shown here is derived from an EMBL/GenBank/DDBJ whole genome shotgun (WGS) entry which is preliminary data.</text>
</comment>
<protein>
    <recommendedName>
        <fullName evidence="3">Transcription factor domain-containing protein</fullName>
    </recommendedName>
</protein>
<organism evidence="1 2">
    <name type="scientific">Aspergillus lucknowensis</name>
    <dbReference type="NCBI Taxonomy" id="176173"/>
    <lineage>
        <taxon>Eukaryota</taxon>
        <taxon>Fungi</taxon>
        <taxon>Dikarya</taxon>
        <taxon>Ascomycota</taxon>
        <taxon>Pezizomycotina</taxon>
        <taxon>Eurotiomycetes</taxon>
        <taxon>Eurotiomycetidae</taxon>
        <taxon>Eurotiales</taxon>
        <taxon>Aspergillaceae</taxon>
        <taxon>Aspergillus</taxon>
        <taxon>Aspergillus subgen. Nidulantes</taxon>
    </lineage>
</organism>
<dbReference type="Proteomes" id="UP001610432">
    <property type="component" value="Unassembled WGS sequence"/>
</dbReference>
<evidence type="ECO:0000313" key="2">
    <source>
        <dbReference type="Proteomes" id="UP001610432"/>
    </source>
</evidence>
<dbReference type="RefSeq" id="XP_070889019.1">
    <property type="nucleotide sequence ID" value="XM_071032371.1"/>
</dbReference>
<reference evidence="1 2" key="1">
    <citation type="submission" date="2024-07" db="EMBL/GenBank/DDBJ databases">
        <title>Section-level genome sequencing and comparative genomics of Aspergillus sections Usti and Cavernicolus.</title>
        <authorList>
            <consortium name="Lawrence Berkeley National Laboratory"/>
            <person name="Nybo J.L."/>
            <person name="Vesth T.C."/>
            <person name="Theobald S."/>
            <person name="Frisvad J.C."/>
            <person name="Larsen T.O."/>
            <person name="Kjaerboelling I."/>
            <person name="Rothschild-Mancinelli K."/>
            <person name="Lyhne E.K."/>
            <person name="Kogle M.E."/>
            <person name="Barry K."/>
            <person name="Clum A."/>
            <person name="Na H."/>
            <person name="Ledsgaard L."/>
            <person name="Lin J."/>
            <person name="Lipzen A."/>
            <person name="Kuo A."/>
            <person name="Riley R."/>
            <person name="Mondo S."/>
            <person name="Labutti K."/>
            <person name="Haridas S."/>
            <person name="Pangalinan J."/>
            <person name="Salamov A.A."/>
            <person name="Simmons B.A."/>
            <person name="Magnuson J.K."/>
            <person name="Chen J."/>
            <person name="Drula E."/>
            <person name="Henrissat B."/>
            <person name="Wiebenga A."/>
            <person name="Lubbers R.J."/>
            <person name="Gomes A.C."/>
            <person name="Macurrencykelacurrency M.R."/>
            <person name="Stajich J."/>
            <person name="Grigoriev I.V."/>
            <person name="Mortensen U.H."/>
            <person name="De Vries R.P."/>
            <person name="Baker S.E."/>
            <person name="Andersen M.R."/>
        </authorList>
    </citation>
    <scope>NUCLEOTIDE SEQUENCE [LARGE SCALE GENOMIC DNA]</scope>
    <source>
        <strain evidence="1 2">CBS 449.75</strain>
    </source>
</reference>
<sequence length="142" mass="16093">MPGAVPWASESDDPQRSIYYLPPDQETSALIGKYWSNQGMHGIAVKAGLQLGLLSSEASRRFSPIGRGVRKRTWFSYIVLDRYRCPTGSQRRYRVLTSNKKPGHDLWPTGLYSRILPSPWHAGLFDLIEPRERQIKAAVVPL</sequence>
<evidence type="ECO:0000313" key="1">
    <source>
        <dbReference type="EMBL" id="KAL2870040.1"/>
    </source>
</evidence>
<accession>A0ABR4LZU3</accession>
<keyword evidence="2" id="KW-1185">Reference proteome</keyword>
<dbReference type="EMBL" id="JBFXLQ010000007">
    <property type="protein sequence ID" value="KAL2870040.1"/>
    <property type="molecule type" value="Genomic_DNA"/>
</dbReference>
<gene>
    <name evidence="1" type="ORF">BJX67DRAFT_378590</name>
</gene>